<feature type="coiled-coil region" evidence="1">
    <location>
        <begin position="1055"/>
        <end position="1202"/>
    </location>
</feature>
<feature type="coiled-coil region" evidence="1">
    <location>
        <begin position="990"/>
        <end position="1024"/>
    </location>
</feature>
<sequence>MDVPPGEDSTLPSKDIPPGWARIELEPVNIPLEQNESILLSSVQSVIPGAHGLYYKEDNRKRALKYDSTTGCILKGPPGWNSKPIYVVLAHGCRYFNSIAVGQYDAATERFEKTANFIQRILTDRNAPSYLHRKDISNRSTDRKGIGDRLSRDAQISGNGDRENRADEEEQIDGSFAFGKSSKTSIDIQKPQEENDISKQSDLRIHPSTYNIGKEERARSEDVCEKLKRQKEKAENELIEKERKVNDLEQIISDLELKLNEHKQSSDVTQARVKDLEIMLDDERNKAQSLANLNAELNTKIENFSLAQQSDIENDRLKLSREELDKKNYEIDNLNMQINDLKWSLGEHKQWLKDANDRANHFENMCKEKDYIIDDLTNRLHGAERRIVEIPIPKNTENLNSLIDDLRNQIDKKNNYIDQLEKTKNEAQWHLGEHQHWLQDANNRIDVLENEKSEVWRKVRELEERLHQVEPVAAAVDYNQTKAKMEELQQTMKNKNREYEKLNEQKNEMDVNLGEHKVWLEDAKKRIKYLEDEGTENDHFILDINKELGELKEVRIDAFQQLHEKIDDLELCLSKKINESEFGNDNLEYKQLKRSVKDLGRNISDENIDLNNLSKLKNNGECNFEEQWSQDLKNRITELENAIQRLTNEKNAAISKLNEIEQLETNMEEINKRMLEKDQLIVQLEKKVNDKQNELNSFGWRIEELLRELNEANKNLKNCEQQKNDTEWSLGEHRQWLTDAKNKIDEIENKLEKISGENNKLREEIEELNRASVEATEGLQKEINDKNEQLNCITKQKNDAEWSFGEHRQWLKDANNRISELESALTEKNRFIEEMQKYNEEHSASGELIALQEKLQAAEKALDEAPKQEKMNELSSLVDHLQNELNNKNECIKNLEKQCNDAEWSLGEHRQWIHDSSNRIQDLEEELRKNGDCIKQLEREIGNQSAEISNYLATIDALNNELTGKNVCIGDFEKAKNNAEWSLGEHRQWLQNANNRIDELAHSIEDKDREIAELRKAIEDFSHLTTVDKESLENLKSKLHETEEALAKAPKPDEISALKSTIEQLRNDLDSKNVHINDLEWNFGEQRQRLQDANERIAQLEKSIITKDEIIKELRNEIDELSKKVVLDLKAALEAVQMQVQPEEAEVSVEQLMFKLQNAEQALAEYSKLDDAVSLKTENENLKELLKEKNEYIDNLVQQRNNAEWSLGEHRQWLQDCNKRANWLDDIVMIKNNEIDELRCENDRLKFDLNKVSQHGDINNLIATIENLHNEISNKNTDIDEIMKQRNEAEWKLGEHRQWLEDAKNRADQLAGKLIEKEQFLNLLLEKYPEIMKEGQNKINVALVRSEPVESDKNKLFEKIFELEEKLLETEIPAKSYEESMLKTEHEATIAKLRDDLDQKDDDLARVHKERSDAEWFLGEERQRLKDANHRIAVLEEELMHEKTKHADMLQSLKNEVFELSEKNKKLKEILAKTEVLMRNLSKDSKMTMLILEQTEGPGNLEEEFKQACFSFFFDYLKFLTSILLSNKYVQLSALLTTTQEHLAKLQTGASEFANYEDLRKVIENLNNELHQCKAENKNLMKQKNNAEWQLGEHREWLRNANNRITVLEEELMRMEEAEKRAHEVLRLENEALNQTNTQLKEDMKHLQDEIQGLLLDAKKKFEEHICCACNEVSALNRTGNSGEDLSAMSRLLENLLGELNHQKIIDNLMEQRSKAERLLEDRKETITDVYDKIVELEKQILENTLEEPLEITEM</sequence>
<organism evidence="6">
    <name type="scientific">Onchocerca ochengi</name>
    <name type="common">Filarial nematode worm</name>
    <dbReference type="NCBI Taxonomy" id="42157"/>
    <lineage>
        <taxon>Eukaryota</taxon>
        <taxon>Metazoa</taxon>
        <taxon>Ecdysozoa</taxon>
        <taxon>Nematoda</taxon>
        <taxon>Chromadorea</taxon>
        <taxon>Rhabditida</taxon>
        <taxon>Spirurina</taxon>
        <taxon>Spiruromorpha</taxon>
        <taxon>Filarioidea</taxon>
        <taxon>Onchocercidae</taxon>
        <taxon>Onchocerca</taxon>
    </lineage>
</organism>
<dbReference type="SUPFAM" id="SSF57997">
    <property type="entry name" value="Tropomyosin"/>
    <property type="match status" value="1"/>
</dbReference>
<keyword evidence="1" id="KW-0175">Coiled coil</keyword>
<feature type="coiled-coil region" evidence="1">
    <location>
        <begin position="396"/>
        <end position="512"/>
    </location>
</feature>
<dbReference type="Gene3D" id="1.10.287.1490">
    <property type="match status" value="1"/>
</dbReference>
<dbReference type="GO" id="GO:0005856">
    <property type="term" value="C:cytoskeleton"/>
    <property type="evidence" value="ECO:0007669"/>
    <property type="project" value="TreeGrafter"/>
</dbReference>
<evidence type="ECO:0000313" key="5">
    <source>
        <dbReference type="Proteomes" id="UP000271087"/>
    </source>
</evidence>
<accession>A0A182E095</accession>
<evidence type="ECO:0000313" key="6">
    <source>
        <dbReference type="WBParaSite" id="nOo.2.0.1.t01368-RA"/>
    </source>
</evidence>
<dbReference type="WBParaSite" id="nOo.2.0.1.t01368-RA">
    <property type="protein sequence ID" value="nOo.2.0.1.t01368-RA"/>
    <property type="gene ID" value="nOo.2.0.1.g01368"/>
</dbReference>
<dbReference type="EMBL" id="UYRW01000169">
    <property type="protein sequence ID" value="VDK64016.1"/>
    <property type="molecule type" value="Genomic_DNA"/>
</dbReference>
<feature type="coiled-coil region" evidence="1">
    <location>
        <begin position="1706"/>
        <end position="1740"/>
    </location>
</feature>
<evidence type="ECO:0000313" key="4">
    <source>
        <dbReference type="EMBL" id="VDK64016.1"/>
    </source>
</evidence>
<feature type="coiled-coil region" evidence="1">
    <location>
        <begin position="629"/>
        <end position="961"/>
    </location>
</feature>
<protein>
    <submittedName>
        <fullName evidence="6">TDP43_N domain-containing protein</fullName>
    </submittedName>
</protein>
<dbReference type="InterPro" id="IPR041105">
    <property type="entry name" value="TDP-43_N"/>
</dbReference>
<feature type="coiled-coil region" evidence="1">
    <location>
        <begin position="1556"/>
        <end position="1657"/>
    </location>
</feature>
<dbReference type="GO" id="GO:0005200">
    <property type="term" value="F:structural constituent of cytoskeleton"/>
    <property type="evidence" value="ECO:0007669"/>
    <property type="project" value="TreeGrafter"/>
</dbReference>
<proteinExistence type="predicted"/>
<dbReference type="OrthoDB" id="5917859at2759"/>
<feature type="coiled-coil region" evidence="1">
    <location>
        <begin position="1383"/>
        <end position="1484"/>
    </location>
</feature>
<name>A0A182E095_ONCOC</name>
<feature type="compositionally biased region" description="Basic and acidic residues" evidence="2">
    <location>
        <begin position="133"/>
        <end position="152"/>
    </location>
</feature>
<dbReference type="Proteomes" id="UP000271087">
    <property type="component" value="Unassembled WGS sequence"/>
</dbReference>
<dbReference type="STRING" id="42157.A0A182E095"/>
<dbReference type="PANTHER" id="PTHR47357">
    <property type="entry name" value="COP1-INTERACTIVE PROTEIN 1"/>
    <property type="match status" value="1"/>
</dbReference>
<dbReference type="Gene3D" id="1.20.5.340">
    <property type="match status" value="3"/>
</dbReference>
<dbReference type="CDD" id="cd19609">
    <property type="entry name" value="NTD_TDP-43"/>
    <property type="match status" value="1"/>
</dbReference>
<evidence type="ECO:0000256" key="2">
    <source>
        <dbReference type="SAM" id="MobiDB-lite"/>
    </source>
</evidence>
<reference evidence="4 5" key="2">
    <citation type="submission" date="2018-08" db="EMBL/GenBank/DDBJ databases">
        <authorList>
            <person name="Laetsch R D."/>
            <person name="Stevens L."/>
            <person name="Kumar S."/>
            <person name="Blaxter L. M."/>
        </authorList>
    </citation>
    <scope>NUCLEOTIDE SEQUENCE [LARGE SCALE GENOMIC DNA]</scope>
</reference>
<feature type="compositionally biased region" description="Basic and acidic residues" evidence="2">
    <location>
        <begin position="190"/>
        <end position="205"/>
    </location>
</feature>
<evidence type="ECO:0000259" key="3">
    <source>
        <dbReference type="Pfam" id="PF18694"/>
    </source>
</evidence>
<reference evidence="6" key="1">
    <citation type="submission" date="2016-06" db="UniProtKB">
        <authorList>
            <consortium name="WormBaseParasite"/>
        </authorList>
    </citation>
    <scope>IDENTIFICATION</scope>
</reference>
<dbReference type="PANTHER" id="PTHR47357:SF1">
    <property type="entry name" value="SPINDLE POLE BODY COMPONENT 110"/>
    <property type="match status" value="1"/>
</dbReference>
<feature type="domain" description="TAR DNA-binding protein 43 N-terminal" evidence="3">
    <location>
        <begin position="26"/>
        <end position="89"/>
    </location>
</feature>
<gene>
    <name evidence="4" type="ORF">NOO_LOCUS1368</name>
</gene>
<keyword evidence="5" id="KW-1185">Reference proteome</keyword>
<feature type="region of interest" description="Disordered" evidence="2">
    <location>
        <begin position="133"/>
        <end position="221"/>
    </location>
</feature>
<dbReference type="Pfam" id="PF18694">
    <property type="entry name" value="TDP-43_N"/>
    <property type="match status" value="1"/>
</dbReference>
<evidence type="ECO:0000256" key="1">
    <source>
        <dbReference type="SAM" id="Coils"/>
    </source>
</evidence>
<feature type="coiled-coil region" evidence="1">
    <location>
        <begin position="1235"/>
        <end position="1285"/>
    </location>
</feature>